<name>A0A1W1VWY4_9FIRM</name>
<evidence type="ECO:0000259" key="1">
    <source>
        <dbReference type="Pfam" id="PF01869"/>
    </source>
</evidence>
<dbReference type="Proteomes" id="UP000192569">
    <property type="component" value="Chromosome I"/>
</dbReference>
<keyword evidence="3" id="KW-1185">Reference proteome</keyword>
<dbReference type="InterPro" id="IPR052519">
    <property type="entry name" value="Euk-type_GlcNAc_Kinase"/>
</dbReference>
<dbReference type="Pfam" id="PF01869">
    <property type="entry name" value="BcrAD_BadFG"/>
    <property type="match status" value="1"/>
</dbReference>
<dbReference type="Gene3D" id="3.30.420.40">
    <property type="match status" value="2"/>
</dbReference>
<dbReference type="InterPro" id="IPR002731">
    <property type="entry name" value="ATPase_BadF"/>
</dbReference>
<evidence type="ECO:0000313" key="3">
    <source>
        <dbReference type="Proteomes" id="UP000192569"/>
    </source>
</evidence>
<dbReference type="PANTHER" id="PTHR43190">
    <property type="entry name" value="N-ACETYL-D-GLUCOSAMINE KINASE"/>
    <property type="match status" value="1"/>
</dbReference>
<protein>
    <submittedName>
        <fullName evidence="2">BadF-type ATPase</fullName>
    </submittedName>
</protein>
<dbReference type="AlphaFoldDB" id="A0A1W1VWY4"/>
<proteinExistence type="predicted"/>
<dbReference type="OrthoDB" id="9772633at2"/>
<dbReference type="PANTHER" id="PTHR43190:SF3">
    <property type="entry name" value="N-ACETYL-D-GLUCOSAMINE KINASE"/>
    <property type="match status" value="1"/>
</dbReference>
<evidence type="ECO:0000313" key="2">
    <source>
        <dbReference type="EMBL" id="SMB97404.1"/>
    </source>
</evidence>
<dbReference type="CDD" id="cd24007">
    <property type="entry name" value="ASKHA_NBD_eukNAGK-like"/>
    <property type="match status" value="1"/>
</dbReference>
<feature type="domain" description="ATPase BadF/BadG/BcrA/BcrD type" evidence="1">
    <location>
        <begin position="5"/>
        <end position="283"/>
    </location>
</feature>
<reference evidence="2 3" key="1">
    <citation type="submission" date="2017-04" db="EMBL/GenBank/DDBJ databases">
        <authorList>
            <person name="Afonso C.L."/>
            <person name="Miller P.J."/>
            <person name="Scott M.A."/>
            <person name="Spackman E."/>
            <person name="Goraichik I."/>
            <person name="Dimitrov K.M."/>
            <person name="Suarez D.L."/>
            <person name="Swayne D.E."/>
        </authorList>
    </citation>
    <scope>NUCLEOTIDE SEQUENCE [LARGE SCALE GENOMIC DNA]</scope>
    <source>
        <strain evidence="2 3">ToBE</strain>
    </source>
</reference>
<gene>
    <name evidence="2" type="ORF">SAMN00808754_1844</name>
</gene>
<dbReference type="STRING" id="698762.SAMN00808754_1844"/>
<dbReference type="EMBL" id="LT838272">
    <property type="protein sequence ID" value="SMB97404.1"/>
    <property type="molecule type" value="Genomic_DNA"/>
</dbReference>
<sequence>MELFLGIEGGGTNTRAVLAQADGQILGVGWGGPSNALFVGREAASKAIKQAISQALAQKRERLKCKVIAACIPGVNKELLQLTLKPLMEWEHLILCSDTLSALQAGLGPEGVGVVVSSGTGSFAIARNKKGDIAVVGGWGPLLGDEGSGYYIGLLGLKAIIHAADGIGPPTCLTRAIIERLGLTNPLELRRVAYSGVLDRKSIAELSQVVMVMAKEGDKAALSIIKKAAWWLVVMARAVVRKAGLENEIPVVFVGGVARERVIVEIFKRYLDKLLPGAVYTPPLFPIELGSLLLAYKEGGISLKESTLHQVKTTYSSILKSI</sequence>
<dbReference type="InterPro" id="IPR043129">
    <property type="entry name" value="ATPase_NBD"/>
</dbReference>
<accession>A0A1W1VWY4</accession>
<dbReference type="SUPFAM" id="SSF53067">
    <property type="entry name" value="Actin-like ATPase domain"/>
    <property type="match status" value="2"/>
</dbReference>
<dbReference type="RefSeq" id="WP_084665438.1">
    <property type="nucleotide sequence ID" value="NZ_LT838272.1"/>
</dbReference>
<organism evidence="2 3">
    <name type="scientific">Thermanaeromonas toyohensis ToBE</name>
    <dbReference type="NCBI Taxonomy" id="698762"/>
    <lineage>
        <taxon>Bacteria</taxon>
        <taxon>Bacillati</taxon>
        <taxon>Bacillota</taxon>
        <taxon>Clostridia</taxon>
        <taxon>Neomoorellales</taxon>
        <taxon>Neomoorellaceae</taxon>
        <taxon>Thermanaeromonas</taxon>
    </lineage>
</organism>